<protein>
    <submittedName>
        <fullName evidence="1">Uncharacterized protein</fullName>
    </submittedName>
</protein>
<gene>
    <name evidence="1" type="ORF">AUC60_21515</name>
</gene>
<dbReference type="EMBL" id="LOHF01000023">
    <property type="protein sequence ID" value="OUM71728.1"/>
    <property type="molecule type" value="Genomic_DNA"/>
</dbReference>
<evidence type="ECO:0000313" key="2">
    <source>
        <dbReference type="Proteomes" id="UP000195440"/>
    </source>
</evidence>
<dbReference type="AlphaFoldDB" id="A0A1Y3NVV1"/>
<sequence>MGAVLARDAAVLIYSEPLSSAVSENLKNECNSTPFIGRQSQTRSAGIMRGFFRPVQNPRAASAVCALLF</sequence>
<organism evidence="1 2">
    <name type="scientific">Pseudomonas caspiana</name>
    <dbReference type="NCBI Taxonomy" id="1451454"/>
    <lineage>
        <taxon>Bacteria</taxon>
        <taxon>Pseudomonadati</taxon>
        <taxon>Pseudomonadota</taxon>
        <taxon>Gammaproteobacteria</taxon>
        <taxon>Pseudomonadales</taxon>
        <taxon>Pseudomonadaceae</taxon>
        <taxon>Pseudomonas</taxon>
    </lineage>
</organism>
<keyword evidence="2" id="KW-1185">Reference proteome</keyword>
<name>A0A1Y3NVV1_9PSED</name>
<proteinExistence type="predicted"/>
<comment type="caution">
    <text evidence="1">The sequence shown here is derived from an EMBL/GenBank/DDBJ whole genome shotgun (WGS) entry which is preliminary data.</text>
</comment>
<dbReference type="Proteomes" id="UP000195440">
    <property type="component" value="Unassembled WGS sequence"/>
</dbReference>
<accession>A0A1Y3NVV1</accession>
<evidence type="ECO:0000313" key="1">
    <source>
        <dbReference type="EMBL" id="OUM71728.1"/>
    </source>
</evidence>
<reference evidence="1 2" key="1">
    <citation type="journal article" date="2017" name="Syst. Appl. Microbiol.">
        <title>Pseudomonas caspiana sp. nov., a citrus pathogen in the Pseudomonas syringae phylogenetic group.</title>
        <authorList>
            <person name="Busquets A."/>
            <person name="Gomila M."/>
            <person name="Beiki F."/>
            <person name="Mulet M."/>
            <person name="Rahimian H."/>
            <person name="Garcia-Valdes E."/>
            <person name="Lalucat J."/>
        </authorList>
    </citation>
    <scope>NUCLEOTIDE SEQUENCE [LARGE SCALE GENOMIC DNA]</scope>
    <source>
        <strain evidence="1 2">FBF102</strain>
    </source>
</reference>